<evidence type="ECO:0000313" key="2">
    <source>
        <dbReference type="EMBL" id="MBE1874452.1"/>
    </source>
</evidence>
<keyword evidence="1" id="KW-0812">Transmembrane</keyword>
<reference evidence="2 3" key="1">
    <citation type="submission" date="2020-10" db="EMBL/GenBank/DDBJ databases">
        <title>Myceligenerans pegani sp. nov., an endophytic actinomycete isolated from Peganum harmala L. in Xinjiang, China.</title>
        <authorList>
            <person name="Xin L."/>
        </authorList>
    </citation>
    <scope>NUCLEOTIDE SEQUENCE [LARGE SCALE GENOMIC DNA]</scope>
    <source>
        <strain evidence="2 3">TRM65318</strain>
    </source>
</reference>
<keyword evidence="3" id="KW-1185">Reference proteome</keyword>
<protein>
    <submittedName>
        <fullName evidence="2">Uncharacterized protein</fullName>
    </submittedName>
</protein>
<comment type="caution">
    <text evidence="2">The sequence shown here is derived from an EMBL/GenBank/DDBJ whole genome shotgun (WGS) entry which is preliminary data.</text>
</comment>
<keyword evidence="1" id="KW-1133">Transmembrane helix</keyword>
<feature type="transmembrane region" description="Helical" evidence="1">
    <location>
        <begin position="25"/>
        <end position="48"/>
    </location>
</feature>
<keyword evidence="1" id="KW-0472">Membrane</keyword>
<organism evidence="2 3">
    <name type="scientific">Myceligenerans pegani</name>
    <dbReference type="NCBI Taxonomy" id="2776917"/>
    <lineage>
        <taxon>Bacteria</taxon>
        <taxon>Bacillati</taxon>
        <taxon>Actinomycetota</taxon>
        <taxon>Actinomycetes</taxon>
        <taxon>Micrococcales</taxon>
        <taxon>Promicromonosporaceae</taxon>
        <taxon>Myceligenerans</taxon>
    </lineage>
</organism>
<evidence type="ECO:0000313" key="3">
    <source>
        <dbReference type="Proteomes" id="UP000625527"/>
    </source>
</evidence>
<gene>
    <name evidence="2" type="ORF">IHE71_01860</name>
</gene>
<sequence>MNQEIITAVGNFSTEVVARVIHQGAGWMLVGGAAILAAGFFISLAMFLRADPQTRRDIIDLVHGPRKSIR</sequence>
<accession>A0ABR9MSV7</accession>
<name>A0ABR9MSV7_9MICO</name>
<dbReference type="EMBL" id="JADAQT010000023">
    <property type="protein sequence ID" value="MBE1874452.1"/>
    <property type="molecule type" value="Genomic_DNA"/>
</dbReference>
<dbReference type="Proteomes" id="UP000625527">
    <property type="component" value="Unassembled WGS sequence"/>
</dbReference>
<proteinExistence type="predicted"/>
<evidence type="ECO:0000256" key="1">
    <source>
        <dbReference type="SAM" id="Phobius"/>
    </source>
</evidence>